<organism evidence="2">
    <name type="scientific">Candidatus Kentrum sp. SD</name>
    <dbReference type="NCBI Taxonomy" id="2126332"/>
    <lineage>
        <taxon>Bacteria</taxon>
        <taxon>Pseudomonadati</taxon>
        <taxon>Pseudomonadota</taxon>
        <taxon>Gammaproteobacteria</taxon>
        <taxon>Candidatus Kentrum</taxon>
    </lineage>
</organism>
<feature type="region of interest" description="Disordered" evidence="1">
    <location>
        <begin position="124"/>
        <end position="148"/>
    </location>
</feature>
<sequence length="425" mass="48491">MDEGLKTAFSELERGGKLSDEPDEKKRPFFWVRQNVLPRTNERFLIRDREEIIFTTVDFLSKRPDLRCASTVLIRGLEDKAPCEVAADLLERTYRHLPNERLWNNFIQEPGGVRSREEYLSPGEAGISVLPSPPKEIPNPTKEANTEEESLTRLAVARGRIHRKLARKMGQIRAGVVRTVHVPDASEYCPSDLRQRTRRTAGKDTDPLLHAASVDRLRQRELPGIDAENEGTYSGMRGWGMKIVLILGRELHENEEDEAEFIKELRRDCLGFECHVVPGCGGLLLSDKKLLVTSVDLLAKDLLAKDMLSEAPKGKRQLESGLLFTGPELLSRLRRALAEMHPRLVEFISRIPAEEPAKEQEIESFVEGLGEKPGDIRELVDPMMDELDELDKIRDKEKQDASREDENKYGRIPRIMENWFRKQAG</sequence>
<feature type="region of interest" description="Disordered" evidence="1">
    <location>
        <begin position="1"/>
        <end position="22"/>
    </location>
</feature>
<gene>
    <name evidence="2" type="ORF">BECKSD772D_GA0070982_104319</name>
</gene>
<dbReference type="AlphaFoldDB" id="A0A451BLW9"/>
<evidence type="ECO:0000313" key="2">
    <source>
        <dbReference type="EMBL" id="VFK79289.1"/>
    </source>
</evidence>
<feature type="compositionally biased region" description="Basic and acidic residues" evidence="1">
    <location>
        <begin position="390"/>
        <end position="409"/>
    </location>
</feature>
<feature type="region of interest" description="Disordered" evidence="1">
    <location>
        <begin position="387"/>
        <end position="409"/>
    </location>
</feature>
<accession>A0A451BLW9</accession>
<protein>
    <submittedName>
        <fullName evidence="2">Uncharacterized protein</fullName>
    </submittedName>
</protein>
<name>A0A451BLW9_9GAMM</name>
<evidence type="ECO:0000256" key="1">
    <source>
        <dbReference type="SAM" id="MobiDB-lite"/>
    </source>
</evidence>
<dbReference type="EMBL" id="CAADHB010000043">
    <property type="protein sequence ID" value="VFK79289.1"/>
    <property type="molecule type" value="Genomic_DNA"/>
</dbReference>
<proteinExistence type="predicted"/>
<reference evidence="2" key="1">
    <citation type="submission" date="2019-02" db="EMBL/GenBank/DDBJ databases">
        <authorList>
            <person name="Gruber-Vodicka R. H."/>
            <person name="Seah K. B. B."/>
        </authorList>
    </citation>
    <scope>NUCLEOTIDE SEQUENCE</scope>
    <source>
        <strain evidence="2">BECK_S127</strain>
    </source>
</reference>
<feature type="compositionally biased region" description="Basic and acidic residues" evidence="1">
    <location>
        <begin position="11"/>
        <end position="22"/>
    </location>
</feature>